<comment type="subcellular location">
    <subcellularLocation>
        <location evidence="5">Cell membrane</location>
        <topology evidence="5">Multi-pass membrane protein</topology>
    </subcellularLocation>
</comment>
<feature type="transmembrane region" description="Helical" evidence="5">
    <location>
        <begin position="122"/>
        <end position="146"/>
    </location>
</feature>
<organism evidence="6 7">
    <name type="scientific">Rhizobium rhizogenes</name>
    <name type="common">Agrobacterium rhizogenes</name>
    <dbReference type="NCBI Taxonomy" id="359"/>
    <lineage>
        <taxon>Bacteria</taxon>
        <taxon>Pseudomonadati</taxon>
        <taxon>Pseudomonadota</taxon>
        <taxon>Alphaproteobacteria</taxon>
        <taxon>Hyphomicrobiales</taxon>
        <taxon>Rhizobiaceae</taxon>
        <taxon>Rhizobium/Agrobacterium group</taxon>
        <taxon>Rhizobium</taxon>
    </lineage>
</organism>
<dbReference type="HAMAP" id="MF_01514">
    <property type="entry name" value="UPF0314"/>
    <property type="match status" value="1"/>
</dbReference>
<feature type="transmembrane region" description="Helical" evidence="5">
    <location>
        <begin position="16"/>
        <end position="35"/>
    </location>
</feature>
<comment type="similarity">
    <text evidence="5">Belongs to the UPF0314 family.</text>
</comment>
<reference evidence="6 7" key="1">
    <citation type="submission" date="2018-04" db="EMBL/GenBank/DDBJ databases">
        <authorList>
            <person name="Hagen T."/>
        </authorList>
    </citation>
    <scope>NUCLEOTIDE SEQUENCE [LARGE SCALE GENOMIC DNA]</scope>
    <source>
        <strain evidence="6 7">TPD7009</strain>
    </source>
</reference>
<protein>
    <recommendedName>
        <fullName evidence="5">UPF0314 protein DC430_14745</fullName>
    </recommendedName>
</protein>
<feature type="transmembrane region" description="Helical" evidence="5">
    <location>
        <begin position="64"/>
        <end position="84"/>
    </location>
</feature>
<evidence type="ECO:0000256" key="2">
    <source>
        <dbReference type="ARBA" id="ARBA00022692"/>
    </source>
</evidence>
<proteinExistence type="inferred from homology"/>
<dbReference type="NCBIfam" id="NF002099">
    <property type="entry name" value="PRK00944.1"/>
    <property type="match status" value="1"/>
</dbReference>
<name>A0AA92C233_RHIRH</name>
<dbReference type="Proteomes" id="UP000244335">
    <property type="component" value="Unassembled WGS sequence"/>
</dbReference>
<feature type="transmembrane region" description="Helical" evidence="5">
    <location>
        <begin position="152"/>
        <end position="170"/>
    </location>
</feature>
<dbReference type="InterPro" id="IPR019691">
    <property type="entry name" value="DUF2585"/>
</dbReference>
<dbReference type="Pfam" id="PF10755">
    <property type="entry name" value="DUF2585"/>
    <property type="match status" value="1"/>
</dbReference>
<comment type="caution">
    <text evidence="6">The sequence shown here is derived from an EMBL/GenBank/DDBJ whole genome shotgun (WGS) entry which is preliminary data.</text>
</comment>
<dbReference type="RefSeq" id="WP_113178181.1">
    <property type="nucleotide sequence ID" value="NZ_QDFR01000004.1"/>
</dbReference>
<gene>
    <name evidence="6" type="ORF">DC430_14745</name>
</gene>
<sequence length="198" mass="22371">MTTTVVPADRSSSVKWYWVAVGLLLAQIVILYMMGRVPICECGYVKLFEPGVNTPGNSQHIADWYTPSHIIHGFLFYGFAWLLFRSKPLSFRLSLAVLVEAAWELLENSPIIIDRYRTATMALGYSGDSILNSAMDTVFMIVGFFFAARVPVWLTVLIAIFFEIFTGWLIRDNLTLNVLMLVWPVDAIKEWQNALPGA</sequence>
<evidence type="ECO:0000256" key="1">
    <source>
        <dbReference type="ARBA" id="ARBA00022475"/>
    </source>
</evidence>
<keyword evidence="3 5" id="KW-1133">Transmembrane helix</keyword>
<evidence type="ECO:0000256" key="5">
    <source>
        <dbReference type="HAMAP-Rule" id="MF_01514"/>
    </source>
</evidence>
<evidence type="ECO:0000256" key="4">
    <source>
        <dbReference type="ARBA" id="ARBA00023136"/>
    </source>
</evidence>
<keyword evidence="1 5" id="KW-1003">Cell membrane</keyword>
<dbReference type="EMBL" id="QDFR01000004">
    <property type="protein sequence ID" value="PVE53182.1"/>
    <property type="molecule type" value="Genomic_DNA"/>
</dbReference>
<evidence type="ECO:0000313" key="6">
    <source>
        <dbReference type="EMBL" id="PVE53182.1"/>
    </source>
</evidence>
<keyword evidence="2 5" id="KW-0812">Transmembrane</keyword>
<evidence type="ECO:0000313" key="7">
    <source>
        <dbReference type="Proteomes" id="UP000244335"/>
    </source>
</evidence>
<dbReference type="AlphaFoldDB" id="A0AA92C233"/>
<evidence type="ECO:0000256" key="3">
    <source>
        <dbReference type="ARBA" id="ARBA00022989"/>
    </source>
</evidence>
<keyword evidence="4 5" id="KW-0472">Membrane</keyword>
<dbReference type="GO" id="GO:0005886">
    <property type="term" value="C:plasma membrane"/>
    <property type="evidence" value="ECO:0007669"/>
    <property type="project" value="UniProtKB-SubCell"/>
</dbReference>
<accession>A0AA92C233</accession>